<evidence type="ECO:0000313" key="3">
    <source>
        <dbReference type="Proteomes" id="UP001151760"/>
    </source>
</evidence>
<comment type="caution">
    <text evidence="2">The sequence shown here is derived from an EMBL/GenBank/DDBJ whole genome shotgun (WGS) entry which is preliminary data.</text>
</comment>
<reference evidence="2" key="1">
    <citation type="journal article" date="2022" name="Int. J. Mol. Sci.">
        <title>Draft Genome of Tanacetum Coccineum: Genomic Comparison of Closely Related Tanacetum-Family Plants.</title>
        <authorList>
            <person name="Yamashiro T."/>
            <person name="Shiraishi A."/>
            <person name="Nakayama K."/>
            <person name="Satake H."/>
        </authorList>
    </citation>
    <scope>NUCLEOTIDE SEQUENCE</scope>
</reference>
<reference evidence="2" key="2">
    <citation type="submission" date="2022-01" db="EMBL/GenBank/DDBJ databases">
        <authorList>
            <person name="Yamashiro T."/>
            <person name="Shiraishi A."/>
            <person name="Satake H."/>
            <person name="Nakayama K."/>
        </authorList>
    </citation>
    <scope>NUCLEOTIDE SEQUENCE</scope>
</reference>
<feature type="region of interest" description="Disordered" evidence="1">
    <location>
        <begin position="107"/>
        <end position="181"/>
    </location>
</feature>
<keyword evidence="3" id="KW-1185">Reference proteome</keyword>
<evidence type="ECO:0008006" key="4">
    <source>
        <dbReference type="Google" id="ProtNLM"/>
    </source>
</evidence>
<evidence type="ECO:0000313" key="2">
    <source>
        <dbReference type="EMBL" id="GJT53270.1"/>
    </source>
</evidence>
<dbReference type="EMBL" id="BQNB010016572">
    <property type="protein sequence ID" value="GJT53270.1"/>
    <property type="molecule type" value="Genomic_DNA"/>
</dbReference>
<sequence>MVAYLKKPTGSEGFQEIVDFLNASHIKYALTKNPTIYVSLIEKFWQTATVRTYDNGEQEINATVDGKEFTITEAYVRRHLQLADADGISVLPNTKFFDQLILMFRENPTEKPQPPPSTAQPTHEEPIPNIESSSPQKTQSPRQALNKDTELPQTSVPIPYVPDEAVHQERGGSVKRAATTATSLESMCQETMRGASIQTRFERASKLSYDSPLGGGNTPRSDEDNMTLQELTYLCTRLSYRVLALETDLRQTKKVYGTAYTKLIMKVKKLEKTVKTSQARRRAKIVDSDDDMASEDSSKQGRMIEEIDQDVGVTLVTPIKVSSQEDQPKDQLGVLSAAKVLVDAARVHTYSKRRRAVSTGSGRVSTASRIANITPRVLGLLTSSINPQCIF</sequence>
<gene>
    <name evidence="2" type="ORF">Tco_0988324</name>
</gene>
<protein>
    <recommendedName>
        <fullName evidence="4">Xylulose kinase-1</fullName>
    </recommendedName>
</protein>
<organism evidence="2 3">
    <name type="scientific">Tanacetum coccineum</name>
    <dbReference type="NCBI Taxonomy" id="301880"/>
    <lineage>
        <taxon>Eukaryota</taxon>
        <taxon>Viridiplantae</taxon>
        <taxon>Streptophyta</taxon>
        <taxon>Embryophyta</taxon>
        <taxon>Tracheophyta</taxon>
        <taxon>Spermatophyta</taxon>
        <taxon>Magnoliopsida</taxon>
        <taxon>eudicotyledons</taxon>
        <taxon>Gunneridae</taxon>
        <taxon>Pentapetalae</taxon>
        <taxon>asterids</taxon>
        <taxon>campanulids</taxon>
        <taxon>Asterales</taxon>
        <taxon>Asteraceae</taxon>
        <taxon>Asteroideae</taxon>
        <taxon>Anthemideae</taxon>
        <taxon>Anthemidinae</taxon>
        <taxon>Tanacetum</taxon>
    </lineage>
</organism>
<proteinExistence type="predicted"/>
<feature type="compositionally biased region" description="Polar residues" evidence="1">
    <location>
        <begin position="130"/>
        <end position="143"/>
    </location>
</feature>
<evidence type="ECO:0000256" key="1">
    <source>
        <dbReference type="SAM" id="MobiDB-lite"/>
    </source>
</evidence>
<accession>A0ABQ5EQU2</accession>
<name>A0ABQ5EQU2_9ASTR</name>
<dbReference type="Proteomes" id="UP001151760">
    <property type="component" value="Unassembled WGS sequence"/>
</dbReference>